<dbReference type="PANTHER" id="PTHR35020">
    <property type="entry name" value="N-ACETYLGLUCOSAMINE-INDUCED PROTEIN 1"/>
    <property type="match status" value="1"/>
</dbReference>
<organism evidence="3 4">
    <name type="scientific">Lasallia pustulata</name>
    <dbReference type="NCBI Taxonomy" id="136370"/>
    <lineage>
        <taxon>Eukaryota</taxon>
        <taxon>Fungi</taxon>
        <taxon>Dikarya</taxon>
        <taxon>Ascomycota</taxon>
        <taxon>Pezizomycotina</taxon>
        <taxon>Lecanoromycetes</taxon>
        <taxon>OSLEUM clade</taxon>
        <taxon>Umbilicariomycetidae</taxon>
        <taxon>Umbilicariales</taxon>
        <taxon>Umbilicariaceae</taxon>
        <taxon>Lasallia</taxon>
    </lineage>
</organism>
<feature type="compositionally biased region" description="Polar residues" evidence="1">
    <location>
        <begin position="92"/>
        <end position="110"/>
    </location>
</feature>
<dbReference type="EMBL" id="VXIT01000008">
    <property type="protein sequence ID" value="KAA6411065.1"/>
    <property type="molecule type" value="Genomic_DNA"/>
</dbReference>
<reference evidence="3" key="1">
    <citation type="submission" date="2017-03" db="EMBL/GenBank/DDBJ databases">
        <authorList>
            <person name="Afonso C.L."/>
            <person name="Miller P.J."/>
            <person name="Scott M.A."/>
            <person name="Spackman E."/>
            <person name="Goraichik I."/>
            <person name="Dimitrov K.M."/>
            <person name="Suarez D.L."/>
            <person name="Swayne D.E."/>
        </authorList>
    </citation>
    <scope>NUCLEOTIDE SEQUENCE [LARGE SCALE GENOMIC DNA]</scope>
</reference>
<keyword evidence="4" id="KW-1185">Reference proteome</keyword>
<proteinExistence type="predicted"/>
<evidence type="ECO:0000313" key="4">
    <source>
        <dbReference type="Proteomes" id="UP000192927"/>
    </source>
</evidence>
<dbReference type="AlphaFoldDB" id="A0A1W5CYK9"/>
<evidence type="ECO:0000256" key="1">
    <source>
        <dbReference type="SAM" id="MobiDB-lite"/>
    </source>
</evidence>
<dbReference type="PANTHER" id="PTHR35020:SF2">
    <property type="entry name" value="N-ACETYLGLUCOSAMINE-INDUCED PROTEIN 1"/>
    <property type="match status" value="1"/>
</dbReference>
<dbReference type="Proteomes" id="UP000324767">
    <property type="component" value="Unassembled WGS sequence"/>
</dbReference>
<accession>A0A1W5CYK9</accession>
<name>A0A1W5CYK9_9LECA</name>
<dbReference type="Pfam" id="PF12239">
    <property type="entry name" value="DUF3605"/>
    <property type="match status" value="1"/>
</dbReference>
<reference evidence="2 5" key="3">
    <citation type="submission" date="2019-09" db="EMBL/GenBank/DDBJ databases">
        <title>The hologenome of the rock-dwelling lichen Lasallia pustulata.</title>
        <authorList>
            <person name="Greshake Tzovaras B."/>
            <person name="Segers F."/>
            <person name="Bicker A."/>
            <person name="Dal Grande F."/>
            <person name="Otte J."/>
            <person name="Hankeln T."/>
            <person name="Schmitt I."/>
            <person name="Ebersberger I."/>
        </authorList>
    </citation>
    <scope>NUCLEOTIDE SEQUENCE [LARGE SCALE GENOMIC DNA]</scope>
    <source>
        <strain evidence="2">A1-1</strain>
    </source>
</reference>
<dbReference type="EMBL" id="FWEW01000866">
    <property type="protein sequence ID" value="SLM35973.1"/>
    <property type="molecule type" value="Genomic_DNA"/>
</dbReference>
<evidence type="ECO:0000313" key="5">
    <source>
        <dbReference type="Proteomes" id="UP000324767"/>
    </source>
</evidence>
<gene>
    <name evidence="2" type="ORF">FRX48_05376</name>
</gene>
<dbReference type="Proteomes" id="UP000192927">
    <property type="component" value="Unassembled WGS sequence"/>
</dbReference>
<reference evidence="4" key="2">
    <citation type="submission" date="2017-03" db="EMBL/GenBank/DDBJ databases">
        <authorList>
            <person name="Sharma R."/>
            <person name="Thines M."/>
        </authorList>
    </citation>
    <scope>NUCLEOTIDE SEQUENCE [LARGE SCALE GENOMIC DNA]</scope>
</reference>
<feature type="region of interest" description="Disordered" evidence="1">
    <location>
        <begin position="92"/>
        <end position="116"/>
    </location>
</feature>
<protein>
    <submittedName>
        <fullName evidence="3">Uncharacterized protein</fullName>
    </submittedName>
</protein>
<evidence type="ECO:0000313" key="2">
    <source>
        <dbReference type="EMBL" id="KAA6411065.1"/>
    </source>
</evidence>
<dbReference type="OrthoDB" id="498286at2759"/>
<sequence>MSNATQESATIDVEPLPVNLTDVDRATLAQTDEEFILQPWEKLKEIVRANDLSALKRYPSQLRRYLSWSREINATYGSIPNFVCQERLHWTPSTSEAGPQGTTSNGTQASGLEPRNSIPFADPADYKILRNDWPYATPPGIAHLVIWLKTPLAVSKLNGFLLPEGRAQIEPFVDEKFVKPLKEIHRNKESEDLVLWFKNYPAVQSVEALEHFHCFVWGADDALLREWTGEGKRAMM</sequence>
<dbReference type="InterPro" id="IPR022036">
    <property type="entry name" value="DUF3605"/>
</dbReference>
<evidence type="ECO:0000313" key="3">
    <source>
        <dbReference type="EMBL" id="SLM35973.1"/>
    </source>
</evidence>
<dbReference type="GO" id="GO:0006044">
    <property type="term" value="P:N-acetylglucosamine metabolic process"/>
    <property type="evidence" value="ECO:0007669"/>
    <property type="project" value="TreeGrafter"/>
</dbReference>
<dbReference type="GO" id="GO:0005737">
    <property type="term" value="C:cytoplasm"/>
    <property type="evidence" value="ECO:0007669"/>
    <property type="project" value="TreeGrafter"/>
</dbReference>